<evidence type="ECO:0000313" key="2">
    <source>
        <dbReference type="Proteomes" id="UP000279959"/>
    </source>
</evidence>
<dbReference type="EMBL" id="AP018664">
    <property type="protein sequence ID" value="BBD99353.1"/>
    <property type="molecule type" value="Genomic_DNA"/>
</dbReference>
<protein>
    <submittedName>
        <fullName evidence="1">DUF177 domain-containing protein</fullName>
    </submittedName>
</protein>
<dbReference type="RefSeq" id="WP_066700786.1">
    <property type="nucleotide sequence ID" value="NZ_AP018664.1"/>
</dbReference>
<dbReference type="AlphaFoldDB" id="A0A494W423"/>
<dbReference type="Proteomes" id="UP000279959">
    <property type="component" value="Chromosome"/>
</dbReference>
<organism evidence="1 2">
    <name type="scientific">Sphingobium amiense</name>
    <dbReference type="NCBI Taxonomy" id="135719"/>
    <lineage>
        <taxon>Bacteria</taxon>
        <taxon>Pseudomonadati</taxon>
        <taxon>Pseudomonadota</taxon>
        <taxon>Alphaproteobacteria</taxon>
        <taxon>Sphingomonadales</taxon>
        <taxon>Sphingomonadaceae</taxon>
        <taxon>Sphingobium</taxon>
    </lineage>
</organism>
<accession>A0A494W423</accession>
<gene>
    <name evidence="1" type="ORF">SAMIE_1028540</name>
</gene>
<evidence type="ECO:0000313" key="1">
    <source>
        <dbReference type="EMBL" id="BBD99353.1"/>
    </source>
</evidence>
<keyword evidence="2" id="KW-1185">Reference proteome</keyword>
<name>A0A494W423_9SPHN</name>
<dbReference type="KEGG" id="sami:SAMIE_1028540"/>
<sequence>MTGAPEFSRIVKVDQVRRMSVETHIAADAAEREALARRFGLSSLDRLEADYGLTEETDAILARGRMRAVLAQPCVATGEPVPETIYTDFALRFVVETGDDLPEGEELELDAQDVDTIGYDGQAIDMGEAIAETMALAMTPFPRAPDADSYLKDAGVLSEEQASPFAALLALKDKG</sequence>
<dbReference type="Pfam" id="PF02620">
    <property type="entry name" value="YceD"/>
    <property type="match status" value="1"/>
</dbReference>
<dbReference type="InterPro" id="IPR003772">
    <property type="entry name" value="YceD"/>
</dbReference>
<reference evidence="1 2" key="1">
    <citation type="submission" date="2018-05" db="EMBL/GenBank/DDBJ databases">
        <title>Complete Genome Sequence of the Nonylphenol-Degrading Bacterium Sphingobium amiense DSM 16289T.</title>
        <authorList>
            <person name="Ootsuka M."/>
            <person name="Nishizawa T."/>
            <person name="Ohta H."/>
        </authorList>
    </citation>
    <scope>NUCLEOTIDE SEQUENCE [LARGE SCALE GENOMIC DNA]</scope>
    <source>
        <strain evidence="1 2">DSM 16289</strain>
    </source>
</reference>
<proteinExistence type="predicted"/>